<sequence>MNTTEFRIVMRIFVVSVFLLVLYLIYPFIDVIALSCAFAYMGKPIYDGTRRYFGKSTAALISLLIFIIPTVVAGILVLRDLAAFILQANIQSTINSLNSILNKMSDHQLGYISYINESTMIQNILLHIWTYLEPHIKALAFQVMSLPIVFIKVLVIIFLTYYLLKDGDVIREVILSHVPEEYYQKTKLFLDKLNESYKNLFIGNALTSIVIGIVAGIGYYILNVPNAFLLAVLTGIFALLPIVGSWTIYIPLTFYYILIGDVVKGIEIFAFGSVFLSLLPDFIIRPHIVKNESNIHPSLVLIAFLMGPLTFGFGGFAIGPLIIGAFDAICRINLEKRSKNEENNKTI</sequence>
<accession>A0A401HNP2</accession>
<evidence type="ECO:0000313" key="7">
    <source>
        <dbReference type="EMBL" id="GBF35801.1"/>
    </source>
</evidence>
<keyword evidence="8" id="KW-1185">Reference proteome</keyword>
<protein>
    <recommendedName>
        <fullName evidence="9">AI-2E family transporter</fullName>
    </recommendedName>
</protein>
<dbReference type="PANTHER" id="PTHR21716:SF71">
    <property type="entry name" value="TRANSPORT PROTEIN MJ1177-RELATED"/>
    <property type="match status" value="1"/>
</dbReference>
<keyword evidence="4 6" id="KW-1133">Transmembrane helix</keyword>
<evidence type="ECO:0000256" key="1">
    <source>
        <dbReference type="ARBA" id="ARBA00004141"/>
    </source>
</evidence>
<feature type="transmembrane region" description="Helical" evidence="6">
    <location>
        <begin position="256"/>
        <end position="279"/>
    </location>
</feature>
<reference evidence="7 8" key="1">
    <citation type="journal article" date="2019" name="Int. J. Syst. Evol. Microbiol.">
        <title>Methanofervidicoccus abyssi gen. nov., sp. nov., a hydrogenotrophic methanogen, isolated from a hydrothermal vent chimney in the Mid-Cayman Spreading Center, the Caribbean Sea.</title>
        <authorList>
            <person name="Sakai S."/>
            <person name="Takaki Y."/>
            <person name="Miyazaki M."/>
            <person name="Ogawara M."/>
            <person name="Yanagawa K."/>
            <person name="Miyazaki J."/>
            <person name="Takai K."/>
        </authorList>
    </citation>
    <scope>NUCLEOTIDE SEQUENCE [LARGE SCALE GENOMIC DNA]</scope>
    <source>
        <strain evidence="7 8">HHB</strain>
    </source>
</reference>
<dbReference type="InterPro" id="IPR002549">
    <property type="entry name" value="AI-2E-like"/>
</dbReference>
<comment type="subcellular location">
    <subcellularLocation>
        <location evidence="1">Membrane</location>
        <topology evidence="1">Multi-pass membrane protein</topology>
    </subcellularLocation>
</comment>
<dbReference type="RefSeq" id="WP_131006600.1">
    <property type="nucleotide sequence ID" value="NZ_BFAX01000001.1"/>
</dbReference>
<dbReference type="Proteomes" id="UP000290527">
    <property type="component" value="Unassembled WGS sequence"/>
</dbReference>
<feature type="transmembrane region" description="Helical" evidence="6">
    <location>
        <begin position="111"/>
        <end position="132"/>
    </location>
</feature>
<dbReference type="GO" id="GO:0016020">
    <property type="term" value="C:membrane"/>
    <property type="evidence" value="ECO:0007669"/>
    <property type="project" value="UniProtKB-SubCell"/>
</dbReference>
<organism evidence="7 8">
    <name type="scientific">Methanofervidicoccus abyssi</name>
    <dbReference type="NCBI Taxonomy" id="2082189"/>
    <lineage>
        <taxon>Archaea</taxon>
        <taxon>Methanobacteriati</taxon>
        <taxon>Methanobacteriota</taxon>
        <taxon>Methanomada group</taxon>
        <taxon>Methanococci</taxon>
        <taxon>Methanococcales</taxon>
        <taxon>Methanofervidicoccus</taxon>
    </lineage>
</organism>
<feature type="transmembrane region" description="Helical" evidence="6">
    <location>
        <begin position="200"/>
        <end position="222"/>
    </location>
</feature>
<dbReference type="Pfam" id="PF01594">
    <property type="entry name" value="AI-2E_transport"/>
    <property type="match status" value="1"/>
</dbReference>
<dbReference type="EMBL" id="BFAX01000001">
    <property type="protein sequence ID" value="GBF35801.1"/>
    <property type="molecule type" value="Genomic_DNA"/>
</dbReference>
<evidence type="ECO:0000313" key="8">
    <source>
        <dbReference type="Proteomes" id="UP000290527"/>
    </source>
</evidence>
<evidence type="ECO:0000256" key="3">
    <source>
        <dbReference type="ARBA" id="ARBA00022692"/>
    </source>
</evidence>
<feature type="transmembrane region" description="Helical" evidence="6">
    <location>
        <begin position="138"/>
        <end position="164"/>
    </location>
</feature>
<dbReference type="PANTHER" id="PTHR21716">
    <property type="entry name" value="TRANSMEMBRANE PROTEIN"/>
    <property type="match status" value="1"/>
</dbReference>
<feature type="transmembrane region" description="Helical" evidence="6">
    <location>
        <begin position="299"/>
        <end position="329"/>
    </location>
</feature>
<gene>
    <name evidence="7" type="ORF">MHHB_P0026</name>
</gene>
<proteinExistence type="inferred from homology"/>
<comment type="caution">
    <text evidence="7">The sequence shown here is derived from an EMBL/GenBank/DDBJ whole genome shotgun (WGS) entry which is preliminary data.</text>
</comment>
<evidence type="ECO:0000256" key="4">
    <source>
        <dbReference type="ARBA" id="ARBA00022989"/>
    </source>
</evidence>
<feature type="transmembrane region" description="Helical" evidence="6">
    <location>
        <begin position="60"/>
        <end position="78"/>
    </location>
</feature>
<keyword evidence="5 6" id="KW-0472">Membrane</keyword>
<feature type="transmembrane region" description="Helical" evidence="6">
    <location>
        <begin position="12"/>
        <end position="40"/>
    </location>
</feature>
<evidence type="ECO:0000256" key="2">
    <source>
        <dbReference type="ARBA" id="ARBA00009773"/>
    </source>
</evidence>
<dbReference type="AlphaFoldDB" id="A0A401HNP2"/>
<evidence type="ECO:0000256" key="5">
    <source>
        <dbReference type="ARBA" id="ARBA00023136"/>
    </source>
</evidence>
<name>A0A401HNP2_9EURY</name>
<evidence type="ECO:0000256" key="6">
    <source>
        <dbReference type="SAM" id="Phobius"/>
    </source>
</evidence>
<comment type="similarity">
    <text evidence="2">Belongs to the autoinducer-2 exporter (AI-2E) (TC 2.A.86) family.</text>
</comment>
<evidence type="ECO:0008006" key="9">
    <source>
        <dbReference type="Google" id="ProtNLM"/>
    </source>
</evidence>
<dbReference type="OrthoDB" id="137390at2157"/>
<feature type="transmembrane region" description="Helical" evidence="6">
    <location>
        <begin position="228"/>
        <end position="249"/>
    </location>
</feature>
<keyword evidence="3 6" id="KW-0812">Transmembrane</keyword>